<evidence type="ECO:0000259" key="4">
    <source>
        <dbReference type="PROSITE" id="PS51118"/>
    </source>
</evidence>
<evidence type="ECO:0000256" key="1">
    <source>
        <dbReference type="ARBA" id="ARBA00023015"/>
    </source>
</evidence>
<dbReference type="InterPro" id="IPR036390">
    <property type="entry name" value="WH_DNA-bd_sf"/>
</dbReference>
<evidence type="ECO:0000256" key="3">
    <source>
        <dbReference type="ARBA" id="ARBA00023163"/>
    </source>
</evidence>
<keyword evidence="6" id="KW-1185">Reference proteome</keyword>
<evidence type="ECO:0000256" key="2">
    <source>
        <dbReference type="ARBA" id="ARBA00023125"/>
    </source>
</evidence>
<keyword evidence="2" id="KW-0238">DNA-binding</keyword>
<gene>
    <name evidence="5" type="ORF">LEP48_02770</name>
</gene>
<organism evidence="5 6">
    <name type="scientific">Isoptericola luteus</name>
    <dbReference type="NCBI Taxonomy" id="2879484"/>
    <lineage>
        <taxon>Bacteria</taxon>
        <taxon>Bacillati</taxon>
        <taxon>Actinomycetota</taxon>
        <taxon>Actinomycetes</taxon>
        <taxon>Micrococcales</taxon>
        <taxon>Promicromonosporaceae</taxon>
        <taxon>Isoptericola</taxon>
    </lineage>
</organism>
<evidence type="ECO:0000313" key="6">
    <source>
        <dbReference type="Proteomes" id="UP001319870"/>
    </source>
</evidence>
<proteinExistence type="predicted"/>
<dbReference type="PANTHER" id="PTHR33204:SF29">
    <property type="entry name" value="TRANSCRIPTIONAL REGULATOR"/>
    <property type="match status" value="1"/>
</dbReference>
<protein>
    <submittedName>
        <fullName evidence="5">Helix-turn-helix transcriptional regulator</fullName>
    </submittedName>
</protein>
<dbReference type="SUPFAM" id="SSF46785">
    <property type="entry name" value="Winged helix' DNA-binding domain"/>
    <property type="match status" value="1"/>
</dbReference>
<dbReference type="Pfam" id="PF01638">
    <property type="entry name" value="HxlR"/>
    <property type="match status" value="1"/>
</dbReference>
<accession>A0ABS7ZBJ6</accession>
<keyword evidence="3" id="KW-0804">Transcription</keyword>
<dbReference type="Gene3D" id="1.10.10.10">
    <property type="entry name" value="Winged helix-like DNA-binding domain superfamily/Winged helix DNA-binding domain"/>
    <property type="match status" value="1"/>
</dbReference>
<evidence type="ECO:0000313" key="5">
    <source>
        <dbReference type="EMBL" id="MCA5892273.1"/>
    </source>
</evidence>
<dbReference type="InterPro" id="IPR002577">
    <property type="entry name" value="HTH_HxlR"/>
</dbReference>
<sequence>MEIRYGCPVEVTLGVIGGAWSVVILAHLKEGPRRYGELRRLVTGISEKMLTQQLRHLVTVDLVVRRPLGGNPPAVEYTLTDDGRRLGPALQALHDWGADRAERDGLVVTSMSPR</sequence>
<dbReference type="RefSeq" id="WP_225564019.1">
    <property type="nucleotide sequence ID" value="NZ_JAIXCQ010000001.1"/>
</dbReference>
<dbReference type="Proteomes" id="UP001319870">
    <property type="component" value="Unassembled WGS sequence"/>
</dbReference>
<dbReference type="InterPro" id="IPR036388">
    <property type="entry name" value="WH-like_DNA-bd_sf"/>
</dbReference>
<keyword evidence="1" id="KW-0805">Transcription regulation</keyword>
<dbReference type="PROSITE" id="PS51118">
    <property type="entry name" value="HTH_HXLR"/>
    <property type="match status" value="1"/>
</dbReference>
<dbReference type="EMBL" id="JAIXCQ010000001">
    <property type="protein sequence ID" value="MCA5892273.1"/>
    <property type="molecule type" value="Genomic_DNA"/>
</dbReference>
<comment type="caution">
    <text evidence="5">The sequence shown here is derived from an EMBL/GenBank/DDBJ whole genome shotgun (WGS) entry which is preliminary data.</text>
</comment>
<feature type="domain" description="HTH hxlR-type" evidence="4">
    <location>
        <begin position="7"/>
        <end position="105"/>
    </location>
</feature>
<name>A0ABS7ZBJ6_9MICO</name>
<reference evidence="5 6" key="1">
    <citation type="submission" date="2021-09" db="EMBL/GenBank/DDBJ databases">
        <title>Isoptericola luteus sp. nov., a novel bacterium isolated from Harbin, the capital city of Heilongjiang province.</title>
        <authorList>
            <person name="Li J."/>
        </authorList>
    </citation>
    <scope>NUCLEOTIDE SEQUENCE [LARGE SCALE GENOMIC DNA]</scope>
    <source>
        <strain evidence="5 6">NEAU-Y5</strain>
    </source>
</reference>
<dbReference type="PANTHER" id="PTHR33204">
    <property type="entry name" value="TRANSCRIPTIONAL REGULATOR, MARR FAMILY"/>
    <property type="match status" value="1"/>
</dbReference>